<dbReference type="Gene3D" id="2.60.40.150">
    <property type="entry name" value="C2 domain"/>
    <property type="match status" value="1"/>
</dbReference>
<name>A0AA35SKL1_GEOBA</name>
<keyword evidence="4" id="KW-1185">Reference proteome</keyword>
<dbReference type="AlphaFoldDB" id="A0AA35SKL1"/>
<comment type="caution">
    <text evidence="3">The sequence shown here is derived from an EMBL/GenBank/DDBJ whole genome shotgun (WGS) entry which is preliminary data.</text>
</comment>
<keyword evidence="1" id="KW-0175">Coiled coil</keyword>
<dbReference type="GO" id="GO:0005815">
    <property type="term" value="C:microtubule organizing center"/>
    <property type="evidence" value="ECO:0007669"/>
    <property type="project" value="TreeGrafter"/>
</dbReference>
<gene>
    <name evidence="3" type="ORF">GBAR_LOCUS18045</name>
</gene>
<dbReference type="InterPro" id="IPR022136">
    <property type="entry name" value="DUF3668"/>
</dbReference>
<organism evidence="3 4">
    <name type="scientific">Geodia barretti</name>
    <name type="common">Barrett's horny sponge</name>
    <dbReference type="NCBI Taxonomy" id="519541"/>
    <lineage>
        <taxon>Eukaryota</taxon>
        <taxon>Metazoa</taxon>
        <taxon>Porifera</taxon>
        <taxon>Demospongiae</taxon>
        <taxon>Heteroscleromorpha</taxon>
        <taxon>Tetractinellida</taxon>
        <taxon>Astrophorina</taxon>
        <taxon>Geodiidae</taxon>
        <taxon>Geodia</taxon>
    </lineage>
</organism>
<proteinExistence type="predicted"/>
<feature type="coiled-coil region" evidence="1">
    <location>
        <begin position="678"/>
        <end position="795"/>
    </location>
</feature>
<evidence type="ECO:0000313" key="4">
    <source>
        <dbReference type="Proteomes" id="UP001174909"/>
    </source>
</evidence>
<sequence length="875" mass="99490">MGYVLLHLRTANPLGKGLPLWHKLLNAQVQGSPPELFLSLCVEEKIEEKHSTSKDLDDALILHPSGEHYSFGSPSEKMHLFVISVTLDNPSGLPESLSPYYYNYNLLDVDIASEQFVYNEFKTEKASIRILCSRERLRKLLSLKQRMKITLCQSDQFLGKGSLSLKPLLTDDVLKCEVEMGIESESASFVDVTLEVQKDNSSLPTIKDIDHTENRLFVKRSLARCFEAVSDVKTSLSDYSLSQEQNELCPATPDVSPFIVDSAEIEQTVPKTVRSSASDNLSPFEEVVRNSPHQEFRTVHNCEAVAGLQKNNGGANTTSTEPVSKNRLKSTWEHLTSSTDSCVHPVQDDLSFSSNINVPVHRVHVSTQTELSSESITPSPYAISRSCLSGECEESGNAIHQYQFSIEIHSIHNINLEEGLKCCVRFRYPFFGSQQPVVVQPPVSLVLGGENYFSASTYSFVFACSEDSLHNQLYCHPILLEVLMERGNCHSLVGIAQVPLGEVLKNEKVSLGNDVYQRCSLKVPVSAVVSQLTCAFVHCTLTLEYQKGFPPAETQGLPSASEYLAATELEMWKASEEETFTKEMKKKEACYLFQLQEEWERREKERQAVFTQKFQAYNCLEVQLRNTLEAAQCEQRKLLSRETELQQLYRKLSFEEQSIAKQCQAKVMQCQLLYEGKLEVQREKTEELLKTVERLKSQVSELSARLTSKDAEFDEYKQKVISKPESRLQAELIMVHIEKTELEKKLSTALRAKKHYKDQWTQAMKELAAYRHNELKSAQSILQRQQQELESVKIHSEEQKIIRKDLTQVKEEVSRVQKETFNDECPSKVTEAEDTANPDVARWIEERDILLETGVYTQNDFTIQQLDQKIKACLK</sequence>
<evidence type="ECO:0000256" key="1">
    <source>
        <dbReference type="SAM" id="Coils"/>
    </source>
</evidence>
<dbReference type="InterPro" id="IPR039893">
    <property type="entry name" value="CEP120-like"/>
</dbReference>
<evidence type="ECO:0000313" key="3">
    <source>
        <dbReference type="EMBL" id="CAI8031845.1"/>
    </source>
</evidence>
<feature type="domain" description="DUF3668" evidence="2">
    <location>
        <begin position="77"/>
        <end position="175"/>
    </location>
</feature>
<dbReference type="PANTHER" id="PTHR21574:SF0">
    <property type="entry name" value="CENTROSOMAL PROTEIN OF 120 KDA"/>
    <property type="match status" value="1"/>
</dbReference>
<dbReference type="GO" id="GO:0010564">
    <property type="term" value="P:regulation of cell cycle process"/>
    <property type="evidence" value="ECO:0007669"/>
    <property type="project" value="TreeGrafter"/>
</dbReference>
<evidence type="ECO:0000259" key="2">
    <source>
        <dbReference type="Pfam" id="PF12416"/>
    </source>
</evidence>
<reference evidence="3" key="1">
    <citation type="submission" date="2023-03" db="EMBL/GenBank/DDBJ databases">
        <authorList>
            <person name="Steffen K."/>
            <person name="Cardenas P."/>
        </authorList>
    </citation>
    <scope>NUCLEOTIDE SEQUENCE</scope>
</reference>
<dbReference type="Pfam" id="PF12416">
    <property type="entry name" value="DUF3668"/>
    <property type="match status" value="1"/>
</dbReference>
<dbReference type="InterPro" id="IPR035892">
    <property type="entry name" value="C2_domain_sf"/>
</dbReference>
<accession>A0AA35SKL1</accession>
<dbReference type="PANTHER" id="PTHR21574">
    <property type="entry name" value="CENTROSOMAL PROTEIN OF 120 KDA"/>
    <property type="match status" value="1"/>
</dbReference>
<protein>
    <submittedName>
        <fullName evidence="3">Centrosomal protein of 120 kDa</fullName>
    </submittedName>
</protein>
<dbReference type="Proteomes" id="UP001174909">
    <property type="component" value="Unassembled WGS sequence"/>
</dbReference>
<dbReference type="EMBL" id="CASHTH010002571">
    <property type="protein sequence ID" value="CAI8031845.1"/>
    <property type="molecule type" value="Genomic_DNA"/>
</dbReference>